<evidence type="ECO:0000256" key="2">
    <source>
        <dbReference type="ARBA" id="ARBA00004651"/>
    </source>
</evidence>
<dbReference type="Proteomes" id="UP000583752">
    <property type="component" value="Unassembled WGS sequence"/>
</dbReference>
<feature type="region of interest" description="Disordered" evidence="22">
    <location>
        <begin position="695"/>
        <end position="715"/>
    </location>
</feature>
<protein>
    <recommendedName>
        <fullName evidence="18">Sensory/regulatory protein RpfC</fullName>
        <ecNumber evidence="3">2.7.13.3</ecNumber>
    </recommendedName>
    <alternativeName>
        <fullName evidence="19">Virulence sensor protein BvgS</fullName>
    </alternativeName>
</protein>
<dbReference type="EMBL" id="JABBGG010000018">
    <property type="protein sequence ID" value="NML63459.1"/>
    <property type="molecule type" value="Genomic_DNA"/>
</dbReference>
<dbReference type="InterPro" id="IPR036890">
    <property type="entry name" value="HATPase_C_sf"/>
</dbReference>
<dbReference type="AlphaFoldDB" id="A0A848HTT5"/>
<keyword evidence="5 21" id="KW-0597">Phosphoprotein</keyword>
<name>A0A848HTT5_9BURK</name>
<dbReference type="Pfam" id="PF00072">
    <property type="entry name" value="Response_reg"/>
    <property type="match status" value="1"/>
</dbReference>
<dbReference type="PANTHER" id="PTHR45339">
    <property type="entry name" value="HYBRID SIGNAL TRANSDUCTION HISTIDINE KINASE J"/>
    <property type="match status" value="1"/>
</dbReference>
<dbReference type="Pfam" id="PF02518">
    <property type="entry name" value="HATPase_c"/>
    <property type="match status" value="1"/>
</dbReference>
<dbReference type="InterPro" id="IPR036641">
    <property type="entry name" value="HPT_dom_sf"/>
</dbReference>
<dbReference type="EC" id="2.7.13.3" evidence="3"/>
<dbReference type="PROSITE" id="PS50894">
    <property type="entry name" value="HPT"/>
    <property type="match status" value="1"/>
</dbReference>
<keyword evidence="29" id="KW-1185">Reference proteome</keyword>
<dbReference type="InterPro" id="IPR001789">
    <property type="entry name" value="Sig_transdc_resp-reg_receiver"/>
</dbReference>
<evidence type="ECO:0000313" key="29">
    <source>
        <dbReference type="Proteomes" id="UP000583752"/>
    </source>
</evidence>
<evidence type="ECO:0000259" key="27">
    <source>
        <dbReference type="PROSITE" id="PS50894"/>
    </source>
</evidence>
<proteinExistence type="predicted"/>
<dbReference type="CDD" id="cd13704">
    <property type="entry name" value="PBP2_HisK"/>
    <property type="match status" value="1"/>
</dbReference>
<dbReference type="PRINTS" id="PR00344">
    <property type="entry name" value="BCTRLSENSOR"/>
</dbReference>
<dbReference type="CDD" id="cd16922">
    <property type="entry name" value="HATPase_EvgS-ArcB-TorS-like"/>
    <property type="match status" value="1"/>
</dbReference>
<keyword evidence="10" id="KW-0418">Kinase</keyword>
<reference evidence="28 29" key="1">
    <citation type="submission" date="2020-04" db="EMBL/GenBank/DDBJ databases">
        <title>Massilia sp. RP-1-19 isolated from soil.</title>
        <authorList>
            <person name="Dahal R.H."/>
        </authorList>
    </citation>
    <scope>NUCLEOTIDE SEQUENCE [LARGE SCALE GENOMIC DNA]</scope>
    <source>
        <strain evidence="28 29">RP-1-19</strain>
    </source>
</reference>
<evidence type="ECO:0000256" key="18">
    <source>
        <dbReference type="ARBA" id="ARBA00068150"/>
    </source>
</evidence>
<accession>A0A848HTT5</accession>
<keyword evidence="13" id="KW-0902">Two-component regulatory system</keyword>
<keyword evidence="15 23" id="KW-0472">Membrane</keyword>
<feature type="domain" description="Histidine kinase" evidence="25">
    <location>
        <begin position="327"/>
        <end position="548"/>
    </location>
</feature>
<dbReference type="GO" id="GO:0005524">
    <property type="term" value="F:ATP binding"/>
    <property type="evidence" value="ECO:0007669"/>
    <property type="project" value="UniProtKB-KW"/>
</dbReference>
<keyword evidence="12 23" id="KW-1133">Transmembrane helix</keyword>
<dbReference type="Gene3D" id="3.40.190.10">
    <property type="entry name" value="Periplasmic binding protein-like II"/>
    <property type="match status" value="2"/>
</dbReference>
<comment type="subunit">
    <text evidence="17">At low DSF concentrations, interacts with RpfF.</text>
</comment>
<evidence type="ECO:0000256" key="22">
    <source>
        <dbReference type="SAM" id="MobiDB-lite"/>
    </source>
</evidence>
<dbReference type="InterPro" id="IPR008207">
    <property type="entry name" value="Sig_transdc_His_kin_Hpt_dom"/>
</dbReference>
<dbReference type="PANTHER" id="PTHR45339:SF1">
    <property type="entry name" value="HYBRID SIGNAL TRANSDUCTION HISTIDINE KINASE J"/>
    <property type="match status" value="1"/>
</dbReference>
<dbReference type="InterPro" id="IPR003661">
    <property type="entry name" value="HisK_dim/P_dom"/>
</dbReference>
<keyword evidence="14" id="KW-0843">Virulence</keyword>
<dbReference type="FunFam" id="1.10.287.130:FF:000002">
    <property type="entry name" value="Two-component osmosensing histidine kinase"/>
    <property type="match status" value="1"/>
</dbReference>
<evidence type="ECO:0000256" key="15">
    <source>
        <dbReference type="ARBA" id="ARBA00023136"/>
    </source>
</evidence>
<feature type="transmembrane region" description="Helical" evidence="23">
    <location>
        <begin position="261"/>
        <end position="280"/>
    </location>
</feature>
<dbReference type="FunFam" id="3.30.565.10:FF:000010">
    <property type="entry name" value="Sensor histidine kinase RcsC"/>
    <property type="match status" value="1"/>
</dbReference>
<dbReference type="SUPFAM" id="SSF52172">
    <property type="entry name" value="CheY-like"/>
    <property type="match status" value="1"/>
</dbReference>
<dbReference type="Gene3D" id="3.30.565.10">
    <property type="entry name" value="Histidine kinase-like ATPase, C-terminal domain"/>
    <property type="match status" value="1"/>
</dbReference>
<dbReference type="RefSeq" id="WP_169469434.1">
    <property type="nucleotide sequence ID" value="NZ_JABBGG010000018.1"/>
</dbReference>
<dbReference type="Pfam" id="PF01627">
    <property type="entry name" value="Hpt"/>
    <property type="match status" value="1"/>
</dbReference>
<evidence type="ECO:0000256" key="6">
    <source>
        <dbReference type="ARBA" id="ARBA00022679"/>
    </source>
</evidence>
<comment type="catalytic activity">
    <reaction evidence="1">
        <text>ATP + protein L-histidine = ADP + protein N-phospho-L-histidine.</text>
        <dbReference type="EC" id="2.7.13.3"/>
    </reaction>
</comment>
<comment type="subcellular location">
    <subcellularLocation>
        <location evidence="2">Cell membrane</location>
        <topology evidence="2">Multi-pass membrane protein</topology>
    </subcellularLocation>
</comment>
<evidence type="ECO:0000256" key="8">
    <source>
        <dbReference type="ARBA" id="ARBA00022729"/>
    </source>
</evidence>
<evidence type="ECO:0000256" key="11">
    <source>
        <dbReference type="ARBA" id="ARBA00022840"/>
    </source>
</evidence>
<keyword evidence="7 23" id="KW-0812">Transmembrane</keyword>
<dbReference type="CDD" id="cd17546">
    <property type="entry name" value="REC_hyHK_CKI1_RcsC-like"/>
    <property type="match status" value="1"/>
</dbReference>
<dbReference type="GO" id="GO:0005886">
    <property type="term" value="C:plasma membrane"/>
    <property type="evidence" value="ECO:0007669"/>
    <property type="project" value="UniProtKB-SubCell"/>
</dbReference>
<comment type="function">
    <text evidence="16">Member of the two-component regulatory system BvgS/BvgA. Phosphorylates BvgA via a four-step phosphorelay in response to environmental signals.</text>
</comment>
<dbReference type="PROSITE" id="PS50110">
    <property type="entry name" value="RESPONSE_REGULATORY"/>
    <property type="match status" value="1"/>
</dbReference>
<evidence type="ECO:0000256" key="20">
    <source>
        <dbReference type="PROSITE-ProRule" id="PRU00110"/>
    </source>
</evidence>
<evidence type="ECO:0000256" key="13">
    <source>
        <dbReference type="ARBA" id="ARBA00023012"/>
    </source>
</evidence>
<dbReference type="InterPro" id="IPR036097">
    <property type="entry name" value="HisK_dim/P_sf"/>
</dbReference>
<dbReference type="Gene3D" id="1.20.120.160">
    <property type="entry name" value="HPT domain"/>
    <property type="match status" value="1"/>
</dbReference>
<evidence type="ECO:0000256" key="10">
    <source>
        <dbReference type="ARBA" id="ARBA00022777"/>
    </source>
</evidence>
<evidence type="ECO:0000256" key="12">
    <source>
        <dbReference type="ARBA" id="ARBA00022989"/>
    </source>
</evidence>
<sequence>MTSLVRSGILALLLLLASGFAMGDGQQARALVVGSEEEFPPFSTGTTSATAGGFTVELWKAVAKEQGLTYTLRVAPFNQILQEFKDGKIDVLINLAQSEKRRQFSDFTVPHVTVNGAVFVRAGESNINVESDLTGKSIIVVQADLAHDYALSQGWKNRLVIEPTATDCFKLLASGKHDAVLISKLVGMQTLQASNIHNVKPLDIKAGFAQKFSFAVKKGNAELLASINEGMSIVKLNGTYDHIHDKWFGIYEVRKVSLRDVLPYSIPGLILVLILLGYVAHRRRIENMLRHSNENLEERVALRTRELEVAKDFAELSCRAKGDFLANMSHEIRTPMNAVIGMLHLTLKTDLKPKQRDYLEKISVASNHLLGIINDILDFSKIDAGKLDIEVIDFDIKGLLQNVHDQVLFKALEKSMRVRLEIDPNLPRYLQGDPLRLTQVLLNFANNAVKFSVSGEIVIAASENNAGTDDSLVRFEVRDSGPGISSDEQEKLFQPFQQADTTTTRRYGGTGLGLVISKQLVAMMGGTVGVNSKLGQGSIFWCEIRFAFGRAPLGNDDMRARKNTPCLNGMRILLAEDNLLNQQVAGDLLEDAGALVTVACHGAEALELLREKSFDCVLMDIQMPEMDGLEALKCIRADPAHRDLPVIALTANARSQEREHYIASGMDDVISKPIDATLLFEILLKWVTLPESGAQVQAPAPAGPPTEIANQPDQPIDVTPLLGPQDFDLSVLSKLCVDNPQRLERYVEVFIDSLQHAITEINVALEEQDSAAISALGHRIKSTASTAGATGLADLGRLLEATRTDANLELASELIARLPTYLAVIKLLAESHQIRMSP</sequence>
<evidence type="ECO:0000313" key="28">
    <source>
        <dbReference type="EMBL" id="NML63459.1"/>
    </source>
</evidence>
<dbReference type="InterPro" id="IPR005467">
    <property type="entry name" value="His_kinase_dom"/>
</dbReference>
<dbReference type="InterPro" id="IPR001638">
    <property type="entry name" value="Solute-binding_3/MltF_N"/>
</dbReference>
<evidence type="ECO:0000256" key="3">
    <source>
        <dbReference type="ARBA" id="ARBA00012438"/>
    </source>
</evidence>
<keyword evidence="4" id="KW-1003">Cell membrane</keyword>
<evidence type="ECO:0000256" key="4">
    <source>
        <dbReference type="ARBA" id="ARBA00022475"/>
    </source>
</evidence>
<evidence type="ECO:0000256" key="1">
    <source>
        <dbReference type="ARBA" id="ARBA00000085"/>
    </source>
</evidence>
<dbReference type="SUPFAM" id="SSF47384">
    <property type="entry name" value="Homodimeric domain of signal transducing histidine kinase"/>
    <property type="match status" value="1"/>
</dbReference>
<feature type="domain" description="HPt" evidence="27">
    <location>
        <begin position="739"/>
        <end position="832"/>
    </location>
</feature>
<evidence type="ECO:0000259" key="26">
    <source>
        <dbReference type="PROSITE" id="PS50110"/>
    </source>
</evidence>
<evidence type="ECO:0000259" key="25">
    <source>
        <dbReference type="PROSITE" id="PS50109"/>
    </source>
</evidence>
<dbReference type="SUPFAM" id="SSF53850">
    <property type="entry name" value="Periplasmic binding protein-like II"/>
    <property type="match status" value="1"/>
</dbReference>
<dbReference type="CDD" id="cd00082">
    <property type="entry name" value="HisKA"/>
    <property type="match status" value="1"/>
</dbReference>
<feature type="signal peptide" evidence="24">
    <location>
        <begin position="1"/>
        <end position="23"/>
    </location>
</feature>
<dbReference type="SMART" id="SM00388">
    <property type="entry name" value="HisKA"/>
    <property type="match status" value="1"/>
</dbReference>
<evidence type="ECO:0000256" key="5">
    <source>
        <dbReference type="ARBA" id="ARBA00022553"/>
    </source>
</evidence>
<keyword evidence="11" id="KW-0067">ATP-binding</keyword>
<evidence type="ECO:0000256" key="21">
    <source>
        <dbReference type="PROSITE-ProRule" id="PRU00169"/>
    </source>
</evidence>
<dbReference type="InterPro" id="IPR003594">
    <property type="entry name" value="HATPase_dom"/>
</dbReference>
<evidence type="ECO:0000256" key="24">
    <source>
        <dbReference type="SAM" id="SignalP"/>
    </source>
</evidence>
<keyword evidence="6" id="KW-0808">Transferase</keyword>
<dbReference type="SUPFAM" id="SSF55874">
    <property type="entry name" value="ATPase domain of HSP90 chaperone/DNA topoisomerase II/histidine kinase"/>
    <property type="match status" value="1"/>
</dbReference>
<dbReference type="PROSITE" id="PS50109">
    <property type="entry name" value="HIS_KIN"/>
    <property type="match status" value="1"/>
</dbReference>
<dbReference type="GO" id="GO:0000155">
    <property type="term" value="F:phosphorelay sensor kinase activity"/>
    <property type="evidence" value="ECO:0007669"/>
    <property type="project" value="InterPro"/>
</dbReference>
<comment type="caution">
    <text evidence="28">The sequence shown here is derived from an EMBL/GenBank/DDBJ whole genome shotgun (WGS) entry which is preliminary data.</text>
</comment>
<dbReference type="SUPFAM" id="SSF47226">
    <property type="entry name" value="Histidine-containing phosphotransfer domain, HPT domain"/>
    <property type="match status" value="1"/>
</dbReference>
<dbReference type="SMART" id="SM00448">
    <property type="entry name" value="REC"/>
    <property type="match status" value="1"/>
</dbReference>
<feature type="chain" id="PRO_5032311324" description="Sensory/regulatory protein RpfC" evidence="24">
    <location>
        <begin position="24"/>
        <end position="838"/>
    </location>
</feature>
<evidence type="ECO:0000256" key="19">
    <source>
        <dbReference type="ARBA" id="ARBA00070152"/>
    </source>
</evidence>
<feature type="domain" description="Response regulatory" evidence="26">
    <location>
        <begin position="571"/>
        <end position="687"/>
    </location>
</feature>
<evidence type="ECO:0000256" key="23">
    <source>
        <dbReference type="SAM" id="Phobius"/>
    </source>
</evidence>
<dbReference type="SMART" id="SM00387">
    <property type="entry name" value="HATPase_c"/>
    <property type="match status" value="1"/>
</dbReference>
<evidence type="ECO:0000256" key="9">
    <source>
        <dbReference type="ARBA" id="ARBA00022741"/>
    </source>
</evidence>
<keyword evidence="9" id="KW-0547">Nucleotide-binding</keyword>
<dbReference type="InterPro" id="IPR004358">
    <property type="entry name" value="Sig_transdc_His_kin-like_C"/>
</dbReference>
<feature type="modified residue" description="4-aspartylphosphate" evidence="21">
    <location>
        <position position="620"/>
    </location>
</feature>
<dbReference type="InterPro" id="IPR011006">
    <property type="entry name" value="CheY-like_superfamily"/>
</dbReference>
<keyword evidence="8 24" id="KW-0732">Signal</keyword>
<evidence type="ECO:0000256" key="7">
    <source>
        <dbReference type="ARBA" id="ARBA00022692"/>
    </source>
</evidence>
<dbReference type="Pfam" id="PF00497">
    <property type="entry name" value="SBP_bac_3"/>
    <property type="match status" value="1"/>
</dbReference>
<evidence type="ECO:0000256" key="14">
    <source>
        <dbReference type="ARBA" id="ARBA00023026"/>
    </source>
</evidence>
<evidence type="ECO:0000256" key="16">
    <source>
        <dbReference type="ARBA" id="ARBA00058004"/>
    </source>
</evidence>
<organism evidence="28 29">
    <name type="scientific">Massilia polaris</name>
    <dbReference type="NCBI Taxonomy" id="2728846"/>
    <lineage>
        <taxon>Bacteria</taxon>
        <taxon>Pseudomonadati</taxon>
        <taxon>Pseudomonadota</taxon>
        <taxon>Betaproteobacteria</taxon>
        <taxon>Burkholderiales</taxon>
        <taxon>Oxalobacteraceae</taxon>
        <taxon>Telluria group</taxon>
        <taxon>Massilia</taxon>
    </lineage>
</organism>
<feature type="modified residue" description="Phosphohistidine" evidence="20">
    <location>
        <position position="778"/>
    </location>
</feature>
<dbReference type="Pfam" id="PF00512">
    <property type="entry name" value="HisKA"/>
    <property type="match status" value="1"/>
</dbReference>
<dbReference type="Gene3D" id="1.10.287.130">
    <property type="match status" value="1"/>
</dbReference>
<dbReference type="Gene3D" id="3.40.50.2300">
    <property type="match status" value="1"/>
</dbReference>
<evidence type="ECO:0000256" key="17">
    <source>
        <dbReference type="ARBA" id="ARBA00064003"/>
    </source>
</evidence>
<dbReference type="SMART" id="SM00062">
    <property type="entry name" value="PBPb"/>
    <property type="match status" value="1"/>
</dbReference>
<gene>
    <name evidence="28" type="ORF">HHL21_20685</name>
</gene>